<reference evidence="2 3" key="1">
    <citation type="submission" date="2022-09" db="EMBL/GenBank/DDBJ databases">
        <authorList>
            <person name="Palmer J.M."/>
        </authorList>
    </citation>
    <scope>NUCLEOTIDE SEQUENCE [LARGE SCALE GENOMIC DNA]</scope>
    <source>
        <strain evidence="2 3">DSM 7382</strain>
    </source>
</reference>
<comment type="caution">
    <text evidence="2">The sequence shown here is derived from an EMBL/GenBank/DDBJ whole genome shotgun (WGS) entry which is preliminary data.</text>
</comment>
<evidence type="ECO:0000313" key="2">
    <source>
        <dbReference type="EMBL" id="KAK7676922.1"/>
    </source>
</evidence>
<dbReference type="Pfam" id="PF00144">
    <property type="entry name" value="Beta-lactamase"/>
    <property type="match status" value="1"/>
</dbReference>
<dbReference type="InterPro" id="IPR001466">
    <property type="entry name" value="Beta-lactam-related"/>
</dbReference>
<dbReference type="InterPro" id="IPR050789">
    <property type="entry name" value="Diverse_Enzym_Activities"/>
</dbReference>
<dbReference type="PANTHER" id="PTHR43283:SF3">
    <property type="entry name" value="BETA-LACTAMASE FAMILY PROTEIN (AFU_ORTHOLOGUE AFUA_5G07500)"/>
    <property type="match status" value="1"/>
</dbReference>
<dbReference type="EMBL" id="JASBNA010000100">
    <property type="protein sequence ID" value="KAK7676922.1"/>
    <property type="molecule type" value="Genomic_DNA"/>
</dbReference>
<feature type="domain" description="Beta-lactamase-related" evidence="1">
    <location>
        <begin position="35"/>
        <end position="352"/>
    </location>
</feature>
<keyword evidence="3" id="KW-1185">Reference proteome</keyword>
<accession>A0AAW0FCW7</accession>
<dbReference type="Gene3D" id="3.40.710.10">
    <property type="entry name" value="DD-peptidase/beta-lactamase superfamily"/>
    <property type="match status" value="1"/>
</dbReference>
<dbReference type="Proteomes" id="UP001385951">
    <property type="component" value="Unassembled WGS sequence"/>
</dbReference>
<dbReference type="SUPFAM" id="SSF56601">
    <property type="entry name" value="beta-lactamase/transpeptidase-like"/>
    <property type="match status" value="1"/>
</dbReference>
<proteinExistence type="predicted"/>
<dbReference type="InterPro" id="IPR012338">
    <property type="entry name" value="Beta-lactam/transpept-like"/>
</dbReference>
<gene>
    <name evidence="2" type="ORF">QCA50_020112</name>
</gene>
<name>A0AAW0FCW7_9APHY</name>
<evidence type="ECO:0000313" key="3">
    <source>
        <dbReference type="Proteomes" id="UP001385951"/>
    </source>
</evidence>
<protein>
    <recommendedName>
        <fullName evidence="1">Beta-lactamase-related domain-containing protein</fullName>
    </recommendedName>
</protein>
<evidence type="ECO:0000259" key="1">
    <source>
        <dbReference type="Pfam" id="PF00144"/>
    </source>
</evidence>
<sequence>MSRFANGSVKNSLKEHIDAVLLQAINKTENPKSFVNGVGFGITNDKETVYSNQVGLSNEEKGQEFSSETLFNYWSTTKPIVIKGWDNNEPILKTPETEPTVKQLLLHTSGFAYAFYNEDYRKLLAKYGEPNIFNITEESLKCMPLVFEPGSQFLYGHGLDFAGFIVESVSGMTLEQYLKENIFKPAKMNDVTFEVQPKDSDKVLICDSRQLDGSLRPYSTQPLQTPAKHCGGHGLFGSIELYLKFIRIWINEGKADDGTQIIKKETWREASQNNLPPNFTTTDFNSTDAELTESVKSSDFWGLGFGITREDSKAGVPKDTLYWCGLANLFFWIDLKNKIGGYYVTQLFPHADPSIQAYPKLQKIAYDHLQ</sequence>
<dbReference type="AlphaFoldDB" id="A0AAW0FCW7"/>
<dbReference type="PANTHER" id="PTHR43283">
    <property type="entry name" value="BETA-LACTAMASE-RELATED"/>
    <property type="match status" value="1"/>
</dbReference>
<organism evidence="2 3">
    <name type="scientific">Cerrena zonata</name>
    <dbReference type="NCBI Taxonomy" id="2478898"/>
    <lineage>
        <taxon>Eukaryota</taxon>
        <taxon>Fungi</taxon>
        <taxon>Dikarya</taxon>
        <taxon>Basidiomycota</taxon>
        <taxon>Agaricomycotina</taxon>
        <taxon>Agaricomycetes</taxon>
        <taxon>Polyporales</taxon>
        <taxon>Cerrenaceae</taxon>
        <taxon>Cerrena</taxon>
    </lineage>
</organism>